<feature type="region of interest" description="Disordered" evidence="5">
    <location>
        <begin position="1235"/>
        <end position="1262"/>
    </location>
</feature>
<keyword evidence="2 6" id="KW-0812">Transmembrane</keyword>
<evidence type="ECO:0000259" key="7">
    <source>
        <dbReference type="Pfam" id="PF04357"/>
    </source>
</evidence>
<feature type="transmembrane region" description="Helical" evidence="6">
    <location>
        <begin position="40"/>
        <end position="63"/>
    </location>
</feature>
<accession>A0A7T0BWM4</accession>
<reference evidence="8 9" key="1">
    <citation type="submission" date="2020-02" db="EMBL/GenBank/DDBJ databases">
        <title>Genomic and physiological characterization of two novel Nitrospinaceae genera.</title>
        <authorList>
            <person name="Mueller A.J."/>
            <person name="Jung M.-Y."/>
            <person name="Strachan C.R."/>
            <person name="Herbold C.W."/>
            <person name="Kirkegaard R.H."/>
            <person name="Daims H."/>
        </authorList>
    </citation>
    <scope>NUCLEOTIDE SEQUENCE [LARGE SCALE GENOMIC DNA]</scope>
    <source>
        <strain evidence="8">EB</strain>
    </source>
</reference>
<evidence type="ECO:0000256" key="1">
    <source>
        <dbReference type="ARBA" id="ARBA00004167"/>
    </source>
</evidence>
<evidence type="ECO:0000256" key="5">
    <source>
        <dbReference type="SAM" id="MobiDB-lite"/>
    </source>
</evidence>
<protein>
    <recommendedName>
        <fullName evidence="7">Translocation and assembly module TamB C-terminal domain-containing protein</fullName>
    </recommendedName>
</protein>
<feature type="compositionally biased region" description="Basic and acidic residues" evidence="5">
    <location>
        <begin position="1235"/>
        <end position="1248"/>
    </location>
</feature>
<evidence type="ECO:0000313" key="9">
    <source>
        <dbReference type="Proteomes" id="UP000594688"/>
    </source>
</evidence>
<evidence type="ECO:0000313" key="8">
    <source>
        <dbReference type="EMBL" id="QPJ62305.1"/>
    </source>
</evidence>
<dbReference type="PANTHER" id="PTHR36985">
    <property type="entry name" value="TRANSLOCATION AND ASSEMBLY MODULE SUBUNIT TAMB"/>
    <property type="match status" value="1"/>
</dbReference>
<keyword evidence="3 6" id="KW-1133">Transmembrane helix</keyword>
<evidence type="ECO:0000256" key="4">
    <source>
        <dbReference type="ARBA" id="ARBA00023136"/>
    </source>
</evidence>
<dbReference type="GO" id="GO:0009306">
    <property type="term" value="P:protein secretion"/>
    <property type="evidence" value="ECO:0007669"/>
    <property type="project" value="InterPro"/>
</dbReference>
<evidence type="ECO:0000256" key="6">
    <source>
        <dbReference type="SAM" id="Phobius"/>
    </source>
</evidence>
<feature type="domain" description="Translocation and assembly module TamB C-terminal" evidence="7">
    <location>
        <begin position="1145"/>
        <end position="1494"/>
    </location>
</feature>
<gene>
    <name evidence="8" type="ORF">G3M70_10660</name>
</gene>
<organism evidence="8 9">
    <name type="scientific">Candidatus Nitronauta litoralis</name>
    <dbReference type="NCBI Taxonomy" id="2705533"/>
    <lineage>
        <taxon>Bacteria</taxon>
        <taxon>Pseudomonadati</taxon>
        <taxon>Nitrospinota/Tectimicrobiota group</taxon>
        <taxon>Nitrospinota</taxon>
        <taxon>Nitrospinia</taxon>
        <taxon>Nitrospinales</taxon>
        <taxon>Nitrospinaceae</taxon>
        <taxon>Candidatus Nitronauta</taxon>
    </lineage>
</organism>
<dbReference type="Pfam" id="PF04357">
    <property type="entry name" value="TamB"/>
    <property type="match status" value="1"/>
</dbReference>
<evidence type="ECO:0000256" key="2">
    <source>
        <dbReference type="ARBA" id="ARBA00022692"/>
    </source>
</evidence>
<dbReference type="Proteomes" id="UP000594688">
    <property type="component" value="Chromosome"/>
</dbReference>
<feature type="region of interest" description="Disordered" evidence="5">
    <location>
        <begin position="1"/>
        <end position="29"/>
    </location>
</feature>
<dbReference type="GO" id="GO:0097347">
    <property type="term" value="C:TAM protein secretion complex"/>
    <property type="evidence" value="ECO:0007669"/>
    <property type="project" value="TreeGrafter"/>
</dbReference>
<name>A0A7T0BWM4_9BACT</name>
<evidence type="ECO:0000256" key="3">
    <source>
        <dbReference type="ARBA" id="ARBA00022989"/>
    </source>
</evidence>
<feature type="compositionally biased region" description="Polar residues" evidence="5">
    <location>
        <begin position="1249"/>
        <end position="1258"/>
    </location>
</feature>
<dbReference type="InterPro" id="IPR007452">
    <property type="entry name" value="TamB_C"/>
</dbReference>
<dbReference type="PANTHER" id="PTHR36985:SF1">
    <property type="entry name" value="TRANSLOCATION AND ASSEMBLY MODULE SUBUNIT TAMB"/>
    <property type="match status" value="1"/>
</dbReference>
<sequence length="1494" mass="161815">MTSKRSQSFEPPELSDKKNSGSLTDKGKPKQVSFSKVTRFLFRTLLWGSLTLLMTLAVLLVGIQTDSGKEIIITQARNIAAQSGQKFELEQLETNLPFSLQFQSLKIMDENGVWLDLIGFKLNWNPWSLFSGELFINQFTLDQLTLARMPNAEQEENATRLETSKPFNLELPVGITLNRFAIGKISLGKNILGESAQFTLAGSADLGDLEKGIFAKVALKRIDRTPAFLNADIVFNPFNHSLRLSMDAGEPAGGLFGKLLDLRGNEPVSATIKGSGLIKEWKCLIDVKAGTGLWLKGDATIQTDSQNISTLKTNLKGSLKSILPKRLHPLQGKEIIFSSAVSKETSGALQLRSFNLSGKFGEITTKGKIDLPGSKMNLDYFLKVSTVGDSLVQGVHWKSLALSGNAKGPIKSPVITSTLKITHPQSRLITLDSFDLSLTARPATHLNASSSAWDVQANMKAVNPQRLDPKVLDLLGPQPNFDIQLTANLENREVLIHRALLTVPNMNLQTRGRLVNWGETLLLNNQVEIPDLSQFNHLTTSKLGGSLSLTAESKVSNSGKQINSLFAAKTNRFSSGITELDNILKEDVFINGKLSRNPEGQIDVSKLVISARPVTITANASLDSRNHLFANWNANLPQINFIEKTIGQHVSGKLKITGQATGNIQHIQVKAQLESPQIKFNDISMKHLKASLTGQNLAKQPNGSIQLLGHVQGLETQLKAHYRLTPQKVVHVSGLGITLPGLELRGNLSHSILSGLSKGSIEGGFSELSMIANTFDQQISGKLQVKVTAFEEYKQSLRFSLNGSDLSVGKNTPITLSKANLTGRIHHLLDSPEINSKLILKGMKTGKGILDTLNGKVKGKMNDLTWAFQSTGHFKETVRANLNGQWSQSGAGSEFTISRLEGSFGKTPIESVNPIKLEFSDDVTKVSNLDLRVLGGQIQADLFLGSPRQTLSANFNQIPLALLDHALPELKIRGQLNGQVNLSGSPANPDGTTHLNVSNVHSLNVEDSKQYMGTGNIDINLKNDLISAQAAFKQPRIGHLSFNGSIPILKASHWDKLISNSAALNGKLNGDIDLTGLNPFLVGAGNWIRGHLNLNGSAQGTVGFPQLTGSVNLKEGEYQIVQFGTHLKNITLDLSATPGSIHLKRLSANTPEQGVILAKGTLHKTKEIDYTANFTVKMNQAILAAIDMLKTQVSSDLTLKGPLSNSVLSGNVEINKAEIRIPDKLPSNLVVVEVERKPKSGHSEKPSAKDSNTSTPPIQSRLDVKIHAPNQIYLKGRGLEAEMQGNIHVTGTTNTPNANGKLKVRQGLWKILGKNLKFKRGIISLENAPKKDPEIDFEAEVDDPKWKIIFSLTGPATQPSISYRSIPQMPQDEILSRFLFNKDAGNITPFEAIKLASSAAELAGLTGSGPSITDKLSSNLGLDSVDIGGDGDGGAKVEAGKYISDKVFVGVTQGSKPGSTGAKVQVEVTPNLKIEGEMTGTSDSKLGLNWEMDY</sequence>
<proteinExistence type="predicted"/>
<dbReference type="EMBL" id="CP048685">
    <property type="protein sequence ID" value="QPJ62305.1"/>
    <property type="molecule type" value="Genomic_DNA"/>
</dbReference>
<comment type="subcellular location">
    <subcellularLocation>
        <location evidence="1">Membrane</location>
        <topology evidence="1">Single-pass membrane protein</topology>
    </subcellularLocation>
</comment>
<dbReference type="KEGG" id="nli:G3M70_10660"/>
<dbReference type="GO" id="GO:0005886">
    <property type="term" value="C:plasma membrane"/>
    <property type="evidence" value="ECO:0007669"/>
    <property type="project" value="InterPro"/>
</dbReference>
<keyword evidence="4 6" id="KW-0472">Membrane</keyword>